<sequence>MFFIAIGLLVYFSKKYLTDLNQSLSLIKSMKWYFLAIALFLQYCYFLLYSRLYQKCFELNEVVYSVKETFVKLLSANFINLTTPIGSFAGYSIFYKKSREYEKSIFGITIGIVLSIAVDFLALFLILSLTILTLYLTKNLSQYELTAYGIFSAILLVLFFFLTIASLNPKLSQLIFKFVQKILNKFFKTFRNKNLVAHDWYEEKHDQLADASEKIGSKGNFWQLFKISLLMHLINISSLIVIFISFNNNLYILNIMVPIFAGYSIGYLFRIISPTPQGIGIVEGIMPYVFNSLGIDLALATIVTLIYRGITI</sequence>
<feature type="transmembrane region" description="Helical" evidence="6">
    <location>
        <begin position="250"/>
        <end position="269"/>
    </location>
</feature>
<evidence type="ECO:0000313" key="8">
    <source>
        <dbReference type="Proteomes" id="UP000230137"/>
    </source>
</evidence>
<evidence type="ECO:0000256" key="2">
    <source>
        <dbReference type="ARBA" id="ARBA00022475"/>
    </source>
</evidence>
<feature type="transmembrane region" description="Helical" evidence="6">
    <location>
        <begin position="289"/>
        <end position="310"/>
    </location>
</feature>
<reference evidence="8" key="1">
    <citation type="submission" date="2017-09" db="EMBL/GenBank/DDBJ databases">
        <title>Depth-based differentiation of microbial function through sediment-hosted aquifers and enrichment of novel symbionts in the deep terrestrial subsurface.</title>
        <authorList>
            <person name="Probst A.J."/>
            <person name="Ladd B."/>
            <person name="Jarett J.K."/>
            <person name="Geller-Mcgrath D.E."/>
            <person name="Sieber C.M.K."/>
            <person name="Emerson J.B."/>
            <person name="Anantharaman K."/>
            <person name="Thomas B.C."/>
            <person name="Malmstrom R."/>
            <person name="Stieglmeier M."/>
            <person name="Klingl A."/>
            <person name="Woyke T."/>
            <person name="Ryan C.M."/>
            <person name="Banfield J.F."/>
        </authorList>
    </citation>
    <scope>NUCLEOTIDE SEQUENCE [LARGE SCALE GENOMIC DNA]</scope>
</reference>
<dbReference type="GO" id="GO:0005886">
    <property type="term" value="C:plasma membrane"/>
    <property type="evidence" value="ECO:0007669"/>
    <property type="project" value="UniProtKB-SubCell"/>
</dbReference>
<evidence type="ECO:0000256" key="5">
    <source>
        <dbReference type="ARBA" id="ARBA00023136"/>
    </source>
</evidence>
<feature type="transmembrane region" description="Helical" evidence="6">
    <location>
        <begin position="106"/>
        <end position="135"/>
    </location>
</feature>
<dbReference type="AlphaFoldDB" id="A0A2M7W3C8"/>
<dbReference type="PANTHER" id="PTHR39087:SF2">
    <property type="entry name" value="UPF0104 MEMBRANE PROTEIN MJ1595"/>
    <property type="match status" value="1"/>
</dbReference>
<accession>A0A2M7W3C8</accession>
<dbReference type="NCBIfam" id="TIGR00374">
    <property type="entry name" value="flippase-like domain"/>
    <property type="match status" value="1"/>
</dbReference>
<dbReference type="EMBL" id="PFQF01000045">
    <property type="protein sequence ID" value="PJA19968.1"/>
    <property type="molecule type" value="Genomic_DNA"/>
</dbReference>
<evidence type="ECO:0000256" key="1">
    <source>
        <dbReference type="ARBA" id="ARBA00004651"/>
    </source>
</evidence>
<feature type="transmembrane region" description="Helical" evidence="6">
    <location>
        <begin position="73"/>
        <end position="94"/>
    </location>
</feature>
<keyword evidence="2" id="KW-1003">Cell membrane</keyword>
<dbReference type="Proteomes" id="UP000230137">
    <property type="component" value="Unassembled WGS sequence"/>
</dbReference>
<comment type="subcellular location">
    <subcellularLocation>
        <location evidence="1">Cell membrane</location>
        <topology evidence="1">Multi-pass membrane protein</topology>
    </subcellularLocation>
</comment>
<feature type="transmembrane region" description="Helical" evidence="6">
    <location>
        <begin position="224"/>
        <end position="244"/>
    </location>
</feature>
<feature type="transmembrane region" description="Helical" evidence="6">
    <location>
        <begin position="147"/>
        <end position="167"/>
    </location>
</feature>
<gene>
    <name evidence="7" type="ORF">COX60_03195</name>
</gene>
<name>A0A2M7W3C8_9BACT</name>
<feature type="transmembrane region" description="Helical" evidence="6">
    <location>
        <begin position="32"/>
        <end position="53"/>
    </location>
</feature>
<dbReference type="PANTHER" id="PTHR39087">
    <property type="entry name" value="UPF0104 MEMBRANE PROTEIN MJ1595"/>
    <property type="match status" value="1"/>
</dbReference>
<feature type="non-terminal residue" evidence="7">
    <location>
        <position position="312"/>
    </location>
</feature>
<evidence type="ECO:0000256" key="6">
    <source>
        <dbReference type="SAM" id="Phobius"/>
    </source>
</evidence>
<comment type="caution">
    <text evidence="7">The sequence shown here is derived from an EMBL/GenBank/DDBJ whole genome shotgun (WGS) entry which is preliminary data.</text>
</comment>
<dbReference type="Pfam" id="PF03706">
    <property type="entry name" value="LPG_synthase_TM"/>
    <property type="match status" value="1"/>
</dbReference>
<proteinExistence type="predicted"/>
<keyword evidence="3 6" id="KW-0812">Transmembrane</keyword>
<keyword evidence="4 6" id="KW-1133">Transmembrane helix</keyword>
<evidence type="ECO:0000256" key="4">
    <source>
        <dbReference type="ARBA" id="ARBA00022989"/>
    </source>
</evidence>
<dbReference type="InterPro" id="IPR022791">
    <property type="entry name" value="L-PG_synthase/AglD"/>
</dbReference>
<evidence type="ECO:0008006" key="9">
    <source>
        <dbReference type="Google" id="ProtNLM"/>
    </source>
</evidence>
<evidence type="ECO:0000256" key="3">
    <source>
        <dbReference type="ARBA" id="ARBA00022692"/>
    </source>
</evidence>
<organism evidence="7 8">
    <name type="scientific">Candidatus Berkelbacteria bacterium CG_4_10_14_0_2_um_filter_35_9_33_12</name>
    <dbReference type="NCBI Taxonomy" id="1974499"/>
    <lineage>
        <taxon>Bacteria</taxon>
        <taxon>Candidatus Berkelbacteria</taxon>
    </lineage>
</organism>
<protein>
    <recommendedName>
        <fullName evidence="9">Flippase-like domain-containing protein</fullName>
    </recommendedName>
</protein>
<keyword evidence="5 6" id="KW-0472">Membrane</keyword>
<evidence type="ECO:0000313" key="7">
    <source>
        <dbReference type="EMBL" id="PJA19968.1"/>
    </source>
</evidence>